<evidence type="ECO:0000259" key="12">
    <source>
        <dbReference type="PROSITE" id="PS50835"/>
    </source>
</evidence>
<dbReference type="AlphaFoldDB" id="A0A1A8A7D2"/>
<reference evidence="14" key="1">
    <citation type="submission" date="2016-05" db="EMBL/GenBank/DDBJ databases">
        <authorList>
            <person name="Lavstsen T."/>
            <person name="Jespersen J.S."/>
        </authorList>
    </citation>
    <scope>NUCLEOTIDE SEQUENCE</scope>
    <source>
        <tissue evidence="14">Brain</tissue>
    </source>
</reference>
<evidence type="ECO:0000313" key="13">
    <source>
        <dbReference type="EMBL" id="KAF7228075.1"/>
    </source>
</evidence>
<dbReference type="InterPro" id="IPR013106">
    <property type="entry name" value="Ig_V-set"/>
</dbReference>
<evidence type="ECO:0000313" key="14">
    <source>
        <dbReference type="EMBL" id="SBP50421.1"/>
    </source>
</evidence>
<dbReference type="Proteomes" id="UP000822369">
    <property type="component" value="Chromosome 2"/>
</dbReference>
<dbReference type="InterPro" id="IPR003599">
    <property type="entry name" value="Ig_sub"/>
</dbReference>
<evidence type="ECO:0000256" key="10">
    <source>
        <dbReference type="SAM" id="Phobius"/>
    </source>
</evidence>
<evidence type="ECO:0000256" key="2">
    <source>
        <dbReference type="ARBA" id="ARBA00022692"/>
    </source>
</evidence>
<evidence type="ECO:0000256" key="11">
    <source>
        <dbReference type="SAM" id="SignalP"/>
    </source>
</evidence>
<dbReference type="OrthoDB" id="434099at2759"/>
<comment type="similarity">
    <text evidence="9">Belongs to the immunoglobulin superfamily. TIM family.</text>
</comment>
<dbReference type="Pfam" id="PF07686">
    <property type="entry name" value="V-set"/>
    <property type="match status" value="1"/>
</dbReference>
<dbReference type="SUPFAM" id="SSF48726">
    <property type="entry name" value="Immunoglobulin"/>
    <property type="match status" value="1"/>
</dbReference>
<keyword evidence="4 10" id="KW-1133">Transmembrane helix</keyword>
<keyword evidence="8" id="KW-0393">Immunoglobulin domain</keyword>
<organism evidence="14">
    <name type="scientific">Nothobranchius furzeri</name>
    <name type="common">Turquoise killifish</name>
    <dbReference type="NCBI Taxonomy" id="105023"/>
    <lineage>
        <taxon>Eukaryota</taxon>
        <taxon>Metazoa</taxon>
        <taxon>Chordata</taxon>
        <taxon>Craniata</taxon>
        <taxon>Vertebrata</taxon>
        <taxon>Euteleostomi</taxon>
        <taxon>Actinopterygii</taxon>
        <taxon>Neopterygii</taxon>
        <taxon>Teleostei</taxon>
        <taxon>Neoteleostei</taxon>
        <taxon>Acanthomorphata</taxon>
        <taxon>Ovalentaria</taxon>
        <taxon>Atherinomorphae</taxon>
        <taxon>Cyprinodontiformes</taxon>
        <taxon>Nothobranchiidae</taxon>
        <taxon>Nothobranchius</taxon>
    </lineage>
</organism>
<feature type="domain" description="Ig-like" evidence="12">
    <location>
        <begin position="35"/>
        <end position="128"/>
    </location>
</feature>
<evidence type="ECO:0000256" key="3">
    <source>
        <dbReference type="ARBA" id="ARBA00022729"/>
    </source>
</evidence>
<name>A0A1A8A7D2_NOTFU</name>
<proteinExistence type="inferred from homology"/>
<reference evidence="14" key="2">
    <citation type="submission" date="2016-06" db="EMBL/GenBank/DDBJ databases">
        <title>The genome of a short-lived fish provides insights into sex chromosome evolution and the genetic control of aging.</title>
        <authorList>
            <person name="Reichwald K."/>
            <person name="Felder M."/>
            <person name="Petzold A."/>
            <person name="Koch P."/>
            <person name="Groth M."/>
            <person name="Platzer M."/>
        </authorList>
    </citation>
    <scope>NUCLEOTIDE SEQUENCE</scope>
    <source>
        <tissue evidence="14">Brain</tissue>
    </source>
</reference>
<evidence type="ECO:0000256" key="7">
    <source>
        <dbReference type="ARBA" id="ARBA00023180"/>
    </source>
</evidence>
<gene>
    <name evidence="14" type="primary">Nfu_g_1_004260</name>
    <name evidence="13" type="ORF">G4P62_000233</name>
</gene>
<dbReference type="GO" id="GO:0060097">
    <property type="term" value="P:cytoskeletal rearrangement involved in phagocytosis, engulfment"/>
    <property type="evidence" value="ECO:0007669"/>
    <property type="project" value="TreeGrafter"/>
</dbReference>
<feature type="chain" id="PRO_5008365447" evidence="11">
    <location>
        <begin position="24"/>
        <end position="220"/>
    </location>
</feature>
<dbReference type="EMBL" id="HADY01011936">
    <property type="protein sequence ID" value="SBP50421.1"/>
    <property type="molecule type" value="Transcribed_RNA"/>
</dbReference>
<dbReference type="GO" id="GO:0016020">
    <property type="term" value="C:membrane"/>
    <property type="evidence" value="ECO:0007669"/>
    <property type="project" value="UniProtKB-SubCell"/>
</dbReference>
<dbReference type="InterPro" id="IPR007110">
    <property type="entry name" value="Ig-like_dom"/>
</dbReference>
<feature type="signal peptide" evidence="11">
    <location>
        <begin position="1"/>
        <end position="23"/>
    </location>
</feature>
<sequence length="220" mass="24409">MFMQYPTHMRCLSHLSFLILIQAASCSIKVIGQVGQNITLPCRYDTQTNGGLTFCWGRGAVPWSKCSNTILSFKNGDVIFRTSLKYQLLGRVAEGELSLTIMDAQRADAGVYGCRVEVPGLYNDQKVNTQLVMEAPPEKPSETTKESPTTIEKIQSGTDDGIFSAFLGIGNITRMAVIFLLPTFITLLFIITGRRALSRRKQHVDTFAAENIYESILTTK</sequence>
<evidence type="ECO:0000256" key="5">
    <source>
        <dbReference type="ARBA" id="ARBA00023136"/>
    </source>
</evidence>
<dbReference type="GO" id="GO:0001786">
    <property type="term" value="F:phosphatidylserine binding"/>
    <property type="evidence" value="ECO:0007669"/>
    <property type="project" value="TreeGrafter"/>
</dbReference>
<dbReference type="InterPro" id="IPR013783">
    <property type="entry name" value="Ig-like_fold"/>
</dbReference>
<dbReference type="Gene3D" id="2.60.40.10">
    <property type="entry name" value="Immunoglobulins"/>
    <property type="match status" value="1"/>
</dbReference>
<dbReference type="PANTHER" id="PTHR46608:SF3">
    <property type="entry name" value="T-CELL IMMUNOGLOBULIN AND MUCIN DOMAIN-CONTAINING PROTEIN 4"/>
    <property type="match status" value="1"/>
</dbReference>
<evidence type="ECO:0000256" key="8">
    <source>
        <dbReference type="ARBA" id="ARBA00023319"/>
    </source>
</evidence>
<keyword evidence="3 11" id="KW-0732">Signal</keyword>
<feature type="transmembrane region" description="Helical" evidence="10">
    <location>
        <begin position="172"/>
        <end position="191"/>
    </location>
</feature>
<dbReference type="PROSITE" id="PS50835">
    <property type="entry name" value="IG_LIKE"/>
    <property type="match status" value="1"/>
</dbReference>
<protein>
    <submittedName>
        <fullName evidence="13">Transcript variant X1</fullName>
    </submittedName>
</protein>
<keyword evidence="5 10" id="KW-0472">Membrane</keyword>
<dbReference type="GO" id="GO:0043277">
    <property type="term" value="P:apoptotic cell clearance"/>
    <property type="evidence" value="ECO:0007669"/>
    <property type="project" value="TreeGrafter"/>
</dbReference>
<dbReference type="KEGG" id="nfu:107375482"/>
<dbReference type="SMART" id="SM00409">
    <property type="entry name" value="IG"/>
    <property type="match status" value="1"/>
</dbReference>
<accession>A0A1A8A7D2</accession>
<keyword evidence="2 10" id="KW-0812">Transmembrane</keyword>
<comment type="subcellular location">
    <subcellularLocation>
        <location evidence="1">Membrane</location>
        <topology evidence="1">Single-pass type I membrane protein</topology>
    </subcellularLocation>
</comment>
<evidence type="ECO:0000256" key="6">
    <source>
        <dbReference type="ARBA" id="ARBA00023157"/>
    </source>
</evidence>
<keyword evidence="7" id="KW-0325">Glycoprotein</keyword>
<reference evidence="13" key="3">
    <citation type="submission" date="2020-03" db="EMBL/GenBank/DDBJ databases">
        <title>Intra-Species Differences in Population Size shape Life History and Genome Evolution.</title>
        <authorList>
            <person name="Willemsen D."/>
            <person name="Cui R."/>
            <person name="Valenzano D.R."/>
        </authorList>
    </citation>
    <scope>NUCLEOTIDE SEQUENCE</scope>
    <source>
        <strain evidence="13">GRZ</strain>
        <tissue evidence="13">Whole</tissue>
    </source>
</reference>
<evidence type="ECO:0000256" key="9">
    <source>
        <dbReference type="ARBA" id="ARBA00038203"/>
    </source>
</evidence>
<dbReference type="PANTHER" id="PTHR46608">
    <property type="entry name" value="T-CELL IMMUNOGLOBULIN AND MUCIN DOMAIN-CONTAINING PROTEIN 4"/>
    <property type="match status" value="1"/>
</dbReference>
<dbReference type="EMBL" id="JAAVVJ010000002">
    <property type="protein sequence ID" value="KAF7228075.1"/>
    <property type="molecule type" value="Genomic_DNA"/>
</dbReference>
<dbReference type="FunFam" id="2.60.40.10:FF:000774">
    <property type="entry name" value="Hepatitis A virus cellular receptor 1"/>
    <property type="match status" value="1"/>
</dbReference>
<evidence type="ECO:0000256" key="1">
    <source>
        <dbReference type="ARBA" id="ARBA00004479"/>
    </source>
</evidence>
<dbReference type="InterPro" id="IPR036179">
    <property type="entry name" value="Ig-like_dom_sf"/>
</dbReference>
<keyword evidence="6" id="KW-1015">Disulfide bond</keyword>
<evidence type="ECO:0000256" key="4">
    <source>
        <dbReference type="ARBA" id="ARBA00022989"/>
    </source>
</evidence>